<evidence type="ECO:0000313" key="2">
    <source>
        <dbReference type="Proteomes" id="UP001049176"/>
    </source>
</evidence>
<dbReference type="RefSeq" id="XP_043004423.1">
    <property type="nucleotide sequence ID" value="XM_043157058.1"/>
</dbReference>
<name>A0A9P7RR50_9AGAR</name>
<evidence type="ECO:0000313" key="1">
    <source>
        <dbReference type="EMBL" id="KAG7087952.1"/>
    </source>
</evidence>
<gene>
    <name evidence="1" type="ORF">E1B28_011994</name>
</gene>
<dbReference type="EMBL" id="CM032188">
    <property type="protein sequence ID" value="KAG7087952.1"/>
    <property type="molecule type" value="Genomic_DNA"/>
</dbReference>
<dbReference type="OrthoDB" id="3005893at2759"/>
<keyword evidence="2" id="KW-1185">Reference proteome</keyword>
<dbReference type="Proteomes" id="UP001049176">
    <property type="component" value="Chromosome 8"/>
</dbReference>
<reference evidence="1" key="1">
    <citation type="journal article" date="2021" name="Genome Biol. Evol.">
        <title>The assembled and annotated genome of the fairy-ring fungus Marasmius oreades.</title>
        <authorList>
            <person name="Hiltunen M."/>
            <person name="Ament-Velasquez S.L."/>
            <person name="Johannesson H."/>
        </authorList>
    </citation>
    <scope>NUCLEOTIDE SEQUENCE</scope>
    <source>
        <strain evidence="1">03SP1</strain>
    </source>
</reference>
<comment type="caution">
    <text evidence="1">The sequence shown here is derived from an EMBL/GenBank/DDBJ whole genome shotgun (WGS) entry which is preliminary data.</text>
</comment>
<proteinExistence type="predicted"/>
<sequence length="616" mass="71883">MFNNSHHLNFGNANFSIVHGNQIIVRGLQHEHQVAGPGEEEWKVKLSREYDRFPAGRIRILKTFTENRAWRGEYEDESVNLSWDEGRDNSRAKRTTHLACLVEGMSESLPFFSIAYTGPDAQKVFKQDCLRYSRNRYGNVAQLRGFNDSDIPMVLFHEELIPVQHIQRHHKYSTALQCYLSLQASIAKKNLPEWCPTEWISYYCKNVWIQPRNGRISFGPAGPRPDFFHVDPHWYPAWQLASCSDIPVLHPATYSADRITEYLFKYCSDQLFLDLLDLTRTRSNMYPKTEDWPRHTCHVWDRFSGRPLARFRSGWTYKTDYSWHAEWYLHPITMEDGRIRLSINSTSQGKSQIWTRFQFNVDIPWHQECHGWHGWLSQACSIFNTLNIPKDKWSDYHFIDELVLYLDLCTFDHDVEDDFDTIAPNINEHDCYLFLHPPPRFPGGFPDIHAWMSGNNLYYYSLDPNGKSVMTESQRLSCRPPPIIANVNTDGRFWNSDVYDLISAWQEKKGFDPTTTGFARSLALPIMEVIYSADDGHFEDLFEDTYSTSPYTDGVGIGDEGAMDVDSRTPHSHLQNNGSAFSRFRSVDDEDVEMMVDDVDDSLFMDTDWKWPSDRW</sequence>
<protein>
    <submittedName>
        <fullName evidence="1">Uncharacterized protein</fullName>
    </submittedName>
</protein>
<accession>A0A9P7RR50</accession>
<organism evidence="1 2">
    <name type="scientific">Marasmius oreades</name>
    <name type="common">fairy-ring Marasmius</name>
    <dbReference type="NCBI Taxonomy" id="181124"/>
    <lineage>
        <taxon>Eukaryota</taxon>
        <taxon>Fungi</taxon>
        <taxon>Dikarya</taxon>
        <taxon>Basidiomycota</taxon>
        <taxon>Agaricomycotina</taxon>
        <taxon>Agaricomycetes</taxon>
        <taxon>Agaricomycetidae</taxon>
        <taxon>Agaricales</taxon>
        <taxon>Marasmiineae</taxon>
        <taxon>Marasmiaceae</taxon>
        <taxon>Marasmius</taxon>
    </lineage>
</organism>
<dbReference type="AlphaFoldDB" id="A0A9P7RR50"/>
<dbReference type="GeneID" id="66081069"/>